<gene>
    <name evidence="2" type="ORF">RRG08_007946</name>
</gene>
<dbReference type="EMBL" id="JAWDGP010003536">
    <property type="protein sequence ID" value="KAK3773458.1"/>
    <property type="molecule type" value="Genomic_DNA"/>
</dbReference>
<dbReference type="AlphaFoldDB" id="A0AAE1DL67"/>
<evidence type="ECO:0000313" key="3">
    <source>
        <dbReference type="Proteomes" id="UP001283361"/>
    </source>
</evidence>
<name>A0AAE1DL67_9GAST</name>
<evidence type="ECO:0000256" key="1">
    <source>
        <dbReference type="SAM" id="MobiDB-lite"/>
    </source>
</evidence>
<organism evidence="2 3">
    <name type="scientific">Elysia crispata</name>
    <name type="common">lettuce slug</name>
    <dbReference type="NCBI Taxonomy" id="231223"/>
    <lineage>
        <taxon>Eukaryota</taxon>
        <taxon>Metazoa</taxon>
        <taxon>Spiralia</taxon>
        <taxon>Lophotrochozoa</taxon>
        <taxon>Mollusca</taxon>
        <taxon>Gastropoda</taxon>
        <taxon>Heterobranchia</taxon>
        <taxon>Euthyneura</taxon>
        <taxon>Panpulmonata</taxon>
        <taxon>Sacoglossa</taxon>
        <taxon>Placobranchoidea</taxon>
        <taxon>Plakobranchidae</taxon>
        <taxon>Elysia</taxon>
    </lineage>
</organism>
<sequence length="189" mass="20329">MRSRTLILRCDSIPVVPVTGERATDGTLRVRQGRNSNSLTSELGGCKVGEQERSADDLERALTCASCQDGWRDSVDHVVTIHADRKPSAPPCGAGLGGGKTRRSDISLNSRTISGRGIEHLTSIVSWFKPVDEFFSHLDGQTSGILEEHVNGLTDSGISPLGAPRAGNHHHQPSHTIRGRCCGVPMTRD</sequence>
<proteinExistence type="predicted"/>
<accession>A0AAE1DL67</accession>
<feature type="region of interest" description="Disordered" evidence="1">
    <location>
        <begin position="84"/>
        <end position="103"/>
    </location>
</feature>
<dbReference type="Proteomes" id="UP001283361">
    <property type="component" value="Unassembled WGS sequence"/>
</dbReference>
<comment type="caution">
    <text evidence="2">The sequence shown here is derived from an EMBL/GenBank/DDBJ whole genome shotgun (WGS) entry which is preliminary data.</text>
</comment>
<keyword evidence="3" id="KW-1185">Reference proteome</keyword>
<reference evidence="2" key="1">
    <citation type="journal article" date="2023" name="G3 (Bethesda)">
        <title>A reference genome for the long-term kleptoplast-retaining sea slug Elysia crispata morphotype clarki.</title>
        <authorList>
            <person name="Eastman K.E."/>
            <person name="Pendleton A.L."/>
            <person name="Shaikh M.A."/>
            <person name="Suttiyut T."/>
            <person name="Ogas R."/>
            <person name="Tomko P."/>
            <person name="Gavelis G."/>
            <person name="Widhalm J.R."/>
            <person name="Wisecaver J.H."/>
        </authorList>
    </citation>
    <scope>NUCLEOTIDE SEQUENCE</scope>
    <source>
        <strain evidence="2">ECLA1</strain>
    </source>
</reference>
<evidence type="ECO:0000313" key="2">
    <source>
        <dbReference type="EMBL" id="KAK3773458.1"/>
    </source>
</evidence>
<protein>
    <submittedName>
        <fullName evidence="2">Uncharacterized protein</fullName>
    </submittedName>
</protein>